<proteinExistence type="predicted"/>
<accession>A0ACB9AZ49</accession>
<protein>
    <submittedName>
        <fullName evidence="1">Uncharacterized protein</fullName>
    </submittedName>
</protein>
<name>A0ACB9AZ49_ARCLA</name>
<sequence length="84" mass="8730">MEGSNGGEDAEAMALGGMEVGEEAKAVVPEKGLSAGNRGSRNEAHDLARRRSHTEYPVLLSGTPTTHAMTLDFGHGLVKAAGRL</sequence>
<gene>
    <name evidence="1" type="ORF">L6452_22507</name>
</gene>
<evidence type="ECO:0000313" key="1">
    <source>
        <dbReference type="EMBL" id="KAI3715522.1"/>
    </source>
</evidence>
<dbReference type="Proteomes" id="UP001055879">
    <property type="component" value="Linkage Group LG07"/>
</dbReference>
<keyword evidence="2" id="KW-1185">Reference proteome</keyword>
<dbReference type="EMBL" id="CM042053">
    <property type="protein sequence ID" value="KAI3715522.1"/>
    <property type="molecule type" value="Genomic_DNA"/>
</dbReference>
<reference evidence="2" key="1">
    <citation type="journal article" date="2022" name="Mol. Ecol. Resour.">
        <title>The genomes of chicory, endive, great burdock and yacon provide insights into Asteraceae palaeo-polyploidization history and plant inulin production.</title>
        <authorList>
            <person name="Fan W."/>
            <person name="Wang S."/>
            <person name="Wang H."/>
            <person name="Wang A."/>
            <person name="Jiang F."/>
            <person name="Liu H."/>
            <person name="Zhao H."/>
            <person name="Xu D."/>
            <person name="Zhang Y."/>
        </authorList>
    </citation>
    <scope>NUCLEOTIDE SEQUENCE [LARGE SCALE GENOMIC DNA]</scope>
    <source>
        <strain evidence="2">cv. Niubang</strain>
    </source>
</reference>
<comment type="caution">
    <text evidence="1">The sequence shown here is derived from an EMBL/GenBank/DDBJ whole genome shotgun (WGS) entry which is preliminary data.</text>
</comment>
<organism evidence="1 2">
    <name type="scientific">Arctium lappa</name>
    <name type="common">Greater burdock</name>
    <name type="synonym">Lappa major</name>
    <dbReference type="NCBI Taxonomy" id="4217"/>
    <lineage>
        <taxon>Eukaryota</taxon>
        <taxon>Viridiplantae</taxon>
        <taxon>Streptophyta</taxon>
        <taxon>Embryophyta</taxon>
        <taxon>Tracheophyta</taxon>
        <taxon>Spermatophyta</taxon>
        <taxon>Magnoliopsida</taxon>
        <taxon>eudicotyledons</taxon>
        <taxon>Gunneridae</taxon>
        <taxon>Pentapetalae</taxon>
        <taxon>asterids</taxon>
        <taxon>campanulids</taxon>
        <taxon>Asterales</taxon>
        <taxon>Asteraceae</taxon>
        <taxon>Carduoideae</taxon>
        <taxon>Cardueae</taxon>
        <taxon>Arctiinae</taxon>
        <taxon>Arctium</taxon>
    </lineage>
</organism>
<evidence type="ECO:0000313" key="2">
    <source>
        <dbReference type="Proteomes" id="UP001055879"/>
    </source>
</evidence>
<reference evidence="1 2" key="2">
    <citation type="journal article" date="2022" name="Mol. Ecol. Resour.">
        <title>The genomes of chicory, endive, great burdock and yacon provide insights into Asteraceae paleo-polyploidization history and plant inulin production.</title>
        <authorList>
            <person name="Fan W."/>
            <person name="Wang S."/>
            <person name="Wang H."/>
            <person name="Wang A."/>
            <person name="Jiang F."/>
            <person name="Liu H."/>
            <person name="Zhao H."/>
            <person name="Xu D."/>
            <person name="Zhang Y."/>
        </authorList>
    </citation>
    <scope>NUCLEOTIDE SEQUENCE [LARGE SCALE GENOMIC DNA]</scope>
    <source>
        <strain evidence="2">cv. Niubang</strain>
    </source>
</reference>